<keyword evidence="4" id="KW-1185">Reference proteome</keyword>
<keyword evidence="1" id="KW-0378">Hydrolase</keyword>
<organism evidence="3 4">
    <name type="scientific">Hyphomonas neptunium (strain ATCC 15444)</name>
    <dbReference type="NCBI Taxonomy" id="228405"/>
    <lineage>
        <taxon>Bacteria</taxon>
        <taxon>Pseudomonadati</taxon>
        <taxon>Pseudomonadota</taxon>
        <taxon>Alphaproteobacteria</taxon>
        <taxon>Hyphomonadales</taxon>
        <taxon>Hyphomonadaceae</taxon>
        <taxon>Hyphomonas</taxon>
    </lineage>
</organism>
<dbReference type="GO" id="GO:0005829">
    <property type="term" value="C:cytosol"/>
    <property type="evidence" value="ECO:0007669"/>
    <property type="project" value="TreeGrafter"/>
</dbReference>
<dbReference type="NCBIfam" id="TIGR00369">
    <property type="entry name" value="unchar_dom_1"/>
    <property type="match status" value="1"/>
</dbReference>
<dbReference type="HOGENOM" id="CLU_1298385_0_0_5"/>
<dbReference type="PANTHER" id="PTHR43240">
    <property type="entry name" value="1,4-DIHYDROXY-2-NAPHTHOYL-COA THIOESTERASE 1"/>
    <property type="match status" value="1"/>
</dbReference>
<dbReference type="eggNOG" id="COG2050">
    <property type="taxonomic scope" value="Bacteria"/>
</dbReference>
<gene>
    <name evidence="3" type="ordered locus">HNE_2984</name>
</gene>
<protein>
    <submittedName>
        <fullName evidence="3">Thioesterase family protein</fullName>
    </submittedName>
</protein>
<sequence>MSWALPLRQMPFWASPLPLGRVTFAVSLELLRCYPAGIRRQIRTRGKPLMNDNRNDPDRIAAVMREHVEMMNSSVPWGNEVGFEVTKIERGHVWGRQPWAENLVGDPDTGVIHGGVITTFLDNLSGMACTSAMTKLRFVATIDLRIDYMRPAEKGLEIIGEAECYRVTKSVCFTRAWAYHGTRDTLIATSAGTFAINKPRFGSQSPQGKTEV</sequence>
<evidence type="ECO:0000313" key="3">
    <source>
        <dbReference type="EMBL" id="ABI75499.1"/>
    </source>
</evidence>
<dbReference type="InterPro" id="IPR029069">
    <property type="entry name" value="HotDog_dom_sf"/>
</dbReference>
<dbReference type="STRING" id="228405.HNE_2984"/>
<dbReference type="InterPro" id="IPR006683">
    <property type="entry name" value="Thioestr_dom"/>
</dbReference>
<evidence type="ECO:0000259" key="2">
    <source>
        <dbReference type="Pfam" id="PF03061"/>
    </source>
</evidence>
<dbReference type="SUPFAM" id="SSF54637">
    <property type="entry name" value="Thioesterase/thiol ester dehydrase-isomerase"/>
    <property type="match status" value="1"/>
</dbReference>
<dbReference type="Gene3D" id="3.10.129.10">
    <property type="entry name" value="Hotdog Thioesterase"/>
    <property type="match status" value="1"/>
</dbReference>
<dbReference type="Proteomes" id="UP000001959">
    <property type="component" value="Chromosome"/>
</dbReference>
<name>Q0BXY2_HYPNA</name>
<dbReference type="KEGG" id="hne:HNE_2984"/>
<dbReference type="InterPro" id="IPR003736">
    <property type="entry name" value="PAAI_dom"/>
</dbReference>
<accession>Q0BXY2</accession>
<dbReference type="EMBL" id="CP000158">
    <property type="protein sequence ID" value="ABI75499.1"/>
    <property type="molecule type" value="Genomic_DNA"/>
</dbReference>
<dbReference type="PANTHER" id="PTHR43240:SF7">
    <property type="entry name" value="BLR7284 PROTEIN"/>
    <property type="match status" value="1"/>
</dbReference>
<reference evidence="3 4" key="1">
    <citation type="journal article" date="2006" name="J. Bacteriol.">
        <title>Comparative genomic evidence for a close relationship between the dimorphic prosthecate bacteria Hyphomonas neptunium and Caulobacter crescentus.</title>
        <authorList>
            <person name="Badger J.H."/>
            <person name="Hoover T.R."/>
            <person name="Brun Y.V."/>
            <person name="Weiner R.M."/>
            <person name="Laub M.T."/>
            <person name="Alexandre G."/>
            <person name="Mrazek J."/>
            <person name="Ren Q."/>
            <person name="Paulsen I.T."/>
            <person name="Nelson K.E."/>
            <person name="Khouri H.M."/>
            <person name="Radune D."/>
            <person name="Sosa J."/>
            <person name="Dodson R.J."/>
            <person name="Sullivan S.A."/>
            <person name="Rosovitz M.J."/>
            <person name="Madupu R."/>
            <person name="Brinkac L.M."/>
            <person name="Durkin A.S."/>
            <person name="Daugherty S.C."/>
            <person name="Kothari S.P."/>
            <person name="Giglio M.G."/>
            <person name="Zhou L."/>
            <person name="Haft D.H."/>
            <person name="Selengut J.D."/>
            <person name="Davidsen T.M."/>
            <person name="Yang Q."/>
            <person name="Zafar N."/>
            <person name="Ward N.L."/>
        </authorList>
    </citation>
    <scope>NUCLEOTIDE SEQUENCE [LARGE SCALE GENOMIC DNA]</scope>
    <source>
        <strain evidence="3 4">ATCC 15444</strain>
    </source>
</reference>
<dbReference type="GO" id="GO:0061522">
    <property type="term" value="F:1,4-dihydroxy-2-naphthoyl-CoA thioesterase activity"/>
    <property type="evidence" value="ECO:0007669"/>
    <property type="project" value="TreeGrafter"/>
</dbReference>
<evidence type="ECO:0000256" key="1">
    <source>
        <dbReference type="ARBA" id="ARBA00022801"/>
    </source>
</evidence>
<proteinExistence type="predicted"/>
<dbReference type="AlphaFoldDB" id="Q0BXY2"/>
<evidence type="ECO:0000313" key="4">
    <source>
        <dbReference type="Proteomes" id="UP000001959"/>
    </source>
</evidence>
<feature type="domain" description="Thioesterase" evidence="2">
    <location>
        <begin position="110"/>
        <end position="182"/>
    </location>
</feature>
<dbReference type="CDD" id="cd03443">
    <property type="entry name" value="PaaI_thioesterase"/>
    <property type="match status" value="1"/>
</dbReference>
<dbReference type="Pfam" id="PF03061">
    <property type="entry name" value="4HBT"/>
    <property type="match status" value="1"/>
</dbReference>